<feature type="transmembrane region" description="Helical" evidence="1">
    <location>
        <begin position="32"/>
        <end position="54"/>
    </location>
</feature>
<dbReference type="EMBL" id="JPRL01000001">
    <property type="protein sequence ID" value="KFF06864.1"/>
    <property type="molecule type" value="Genomic_DNA"/>
</dbReference>
<keyword evidence="1" id="KW-1133">Transmembrane helix</keyword>
<keyword evidence="3" id="KW-1185">Reference proteome</keyword>
<name>A0A085ZR00_9FLAO</name>
<comment type="caution">
    <text evidence="2">The sequence shown here is derived from an EMBL/GenBank/DDBJ whole genome shotgun (WGS) entry which is preliminary data.</text>
</comment>
<protein>
    <submittedName>
        <fullName evidence="2">Uncharacterized protein</fullName>
    </submittedName>
</protein>
<proteinExistence type="predicted"/>
<keyword evidence="1" id="KW-0472">Membrane</keyword>
<feature type="transmembrane region" description="Helical" evidence="1">
    <location>
        <begin position="61"/>
        <end position="81"/>
    </location>
</feature>
<gene>
    <name evidence="2" type="ORF">IW19_15710</name>
</gene>
<dbReference type="eggNOG" id="ENOG5030Z4I">
    <property type="taxonomic scope" value="Bacteria"/>
</dbReference>
<evidence type="ECO:0000256" key="1">
    <source>
        <dbReference type="SAM" id="Phobius"/>
    </source>
</evidence>
<organism evidence="2 3">
    <name type="scientific">Flavobacterium reichenbachii</name>
    <dbReference type="NCBI Taxonomy" id="362418"/>
    <lineage>
        <taxon>Bacteria</taxon>
        <taxon>Pseudomonadati</taxon>
        <taxon>Bacteroidota</taxon>
        <taxon>Flavobacteriia</taxon>
        <taxon>Flavobacteriales</taxon>
        <taxon>Flavobacteriaceae</taxon>
        <taxon>Flavobacterium</taxon>
    </lineage>
</organism>
<feature type="transmembrane region" description="Helical" evidence="1">
    <location>
        <begin position="101"/>
        <end position="119"/>
    </location>
</feature>
<evidence type="ECO:0000313" key="2">
    <source>
        <dbReference type="EMBL" id="KFF06864.1"/>
    </source>
</evidence>
<sequence length="122" mass="14111">MNKVIMNEELNKLFEIKNAQPEESTDSDVFNIIIHLVIRIIIPLFIFFLLYSIVDYSGNIGIAYIVFFISLFILFFIIVTLLIEASNLNKKNKIYLRNTNYVILAFYALPFILGLIIVAKNS</sequence>
<dbReference type="AlphaFoldDB" id="A0A085ZR00"/>
<keyword evidence="1" id="KW-0812">Transmembrane</keyword>
<evidence type="ECO:0000313" key="3">
    <source>
        <dbReference type="Proteomes" id="UP000028715"/>
    </source>
</evidence>
<dbReference type="Proteomes" id="UP000028715">
    <property type="component" value="Unassembled WGS sequence"/>
</dbReference>
<reference evidence="2 3" key="1">
    <citation type="submission" date="2014-07" db="EMBL/GenBank/DDBJ databases">
        <title>Genome of Flavobacterium reichenbachii LMG 25512.</title>
        <authorList>
            <person name="Stropko S.J."/>
            <person name="Pipes S.E."/>
            <person name="Newman J.D."/>
        </authorList>
    </citation>
    <scope>NUCLEOTIDE SEQUENCE [LARGE SCALE GENOMIC DNA]</scope>
    <source>
        <strain evidence="2 3">LMG 25512</strain>
    </source>
</reference>
<accession>A0A085ZR00</accession>